<evidence type="ECO:0000256" key="1">
    <source>
        <dbReference type="SAM" id="MobiDB-lite"/>
    </source>
</evidence>
<keyword evidence="2" id="KW-0732">Signal</keyword>
<feature type="signal peptide" evidence="2">
    <location>
        <begin position="1"/>
        <end position="21"/>
    </location>
</feature>
<dbReference type="Proteomes" id="UP001189429">
    <property type="component" value="Unassembled WGS sequence"/>
</dbReference>
<evidence type="ECO:0000256" key="2">
    <source>
        <dbReference type="SAM" id="SignalP"/>
    </source>
</evidence>
<dbReference type="EMBL" id="CAUYUJ010014254">
    <property type="protein sequence ID" value="CAK0838881.1"/>
    <property type="molecule type" value="Genomic_DNA"/>
</dbReference>
<comment type="caution">
    <text evidence="3">The sequence shown here is derived from an EMBL/GenBank/DDBJ whole genome shotgun (WGS) entry which is preliminary data.</text>
</comment>
<feature type="region of interest" description="Disordered" evidence="1">
    <location>
        <begin position="344"/>
        <end position="375"/>
    </location>
</feature>
<accession>A0ABN9T1W5</accession>
<gene>
    <name evidence="3" type="ORF">PCOR1329_LOCUS34722</name>
</gene>
<organism evidence="3 4">
    <name type="scientific">Prorocentrum cordatum</name>
    <dbReference type="NCBI Taxonomy" id="2364126"/>
    <lineage>
        <taxon>Eukaryota</taxon>
        <taxon>Sar</taxon>
        <taxon>Alveolata</taxon>
        <taxon>Dinophyceae</taxon>
        <taxon>Prorocentrales</taxon>
        <taxon>Prorocentraceae</taxon>
        <taxon>Prorocentrum</taxon>
    </lineage>
</organism>
<evidence type="ECO:0000313" key="3">
    <source>
        <dbReference type="EMBL" id="CAK0838881.1"/>
    </source>
</evidence>
<proteinExistence type="predicted"/>
<protein>
    <submittedName>
        <fullName evidence="3">Uncharacterized protein</fullName>
    </submittedName>
</protein>
<evidence type="ECO:0000313" key="4">
    <source>
        <dbReference type="Proteomes" id="UP001189429"/>
    </source>
</evidence>
<feature type="region of interest" description="Disordered" evidence="1">
    <location>
        <begin position="392"/>
        <end position="428"/>
    </location>
</feature>
<sequence length="428" mass="44401">MLGYPLLGWILDLAGFHIASTCVHRPTSSEVTCAGSSSENTRGSPKCQYISVPFDACAVLQPDPEPVSSILIVAFRVREAGTSPEGLLFFCELPASAGRPGEHMSMSEFLSGLCFGRGSGSSEHLTTAGQILSTGSGGAASAAPLLDGGLARAERSAGVLLGFSACVSRPGLGSVSPELVAQREAAGNCHDRRGKAHAASLSAAPRASPRWYTWESGYNLRRDIDPAGPTQEFSSTADCMVSLSMDAGCDFEIDPGRRSLATVLLLSVRCFPTTGSETYVDMPAVSNDAYLDLCPGPPSALQEAQAACDAEPSCSGVVLSYDCQPYFWRYCTGSLAQILGYPGEGAPRGPGTPWASPAGDGEAQPQDSEGARGVGWRASRWCRRATEVVPSGDVRTAGLDTTSGDPSEPGASVAMSMAQDGRADGGLV</sequence>
<keyword evidence="4" id="KW-1185">Reference proteome</keyword>
<reference evidence="3" key="1">
    <citation type="submission" date="2023-10" db="EMBL/GenBank/DDBJ databases">
        <authorList>
            <person name="Chen Y."/>
            <person name="Shah S."/>
            <person name="Dougan E. K."/>
            <person name="Thang M."/>
            <person name="Chan C."/>
        </authorList>
    </citation>
    <scope>NUCLEOTIDE SEQUENCE [LARGE SCALE GENOMIC DNA]</scope>
</reference>
<name>A0ABN9T1W5_9DINO</name>
<feature type="chain" id="PRO_5047401370" evidence="2">
    <location>
        <begin position="22"/>
        <end position="428"/>
    </location>
</feature>